<sequence>MLGTECTRKEDRVPDSPENVHVRTTAHSATLWWDQPSTSDRILVRGYAVSYGIGTPSSKIVIEGPNTNSFTIERLKPSTTYVFAVNAYNEADGEDGEKVLLTGKTLSDDDSKEKGAFSLWPPIAVRALAKERLVEVSWEDPNPERREENRVDGTGRHYIVQYGLYQTDHHEKLRVNGRNAKLVNLLPGREYEVAVKVIDGNGRESPWSIRDIVLTPQDQKAEISRYDWICGFEKDLCGMKTIGDTRWERIKGHLKANAGHYVMSINPSLSPSSHSSHLITPTFHMQKSHSLCVRFSIQMKEKEDNDAIFSVFLEDERTFRKEELIKIETEKMEKEKWIDFRLNLKGLRPAFKLVYELKWKHSAPMTSLDSLVLSSGVCGDKAGLRLPPYTNEDTEVDLLVPVESSLNTDERVFRARGIDGLPAIGIQRGVVIAAPYRLYLPRKFFREFSILVTVKPSDRRGGYLFAAVNPFDTIVDIGLLLEPAGTSQTNISLIYSNSRTDGSSRAIASFLVPQFEQIWTQFALEVRLDEVILYFKCVRYSAVHVTRVPEQLVMDDAHKLYIAGAGPLIKTGFEVFYL</sequence>
<evidence type="ECO:0000259" key="3">
    <source>
        <dbReference type="PROSITE" id="PS50853"/>
    </source>
</evidence>
<dbReference type="Pfam" id="PF00041">
    <property type="entry name" value="fn3"/>
    <property type="match status" value="2"/>
</dbReference>
<feature type="domain" description="Fibronectin type-III" evidence="3">
    <location>
        <begin position="121"/>
        <end position="218"/>
    </location>
</feature>
<dbReference type="Gene3D" id="2.60.40.10">
    <property type="entry name" value="Immunoglobulins"/>
    <property type="match status" value="2"/>
</dbReference>
<feature type="domain" description="MAM" evidence="2">
    <location>
        <begin position="228"/>
        <end position="380"/>
    </location>
</feature>
<dbReference type="SMART" id="SM00210">
    <property type="entry name" value="TSPN"/>
    <property type="match status" value="1"/>
</dbReference>
<evidence type="ECO:0000313" key="5">
    <source>
        <dbReference type="WBParaSite" id="MBELARI_LOCUS3756.1"/>
    </source>
</evidence>
<evidence type="ECO:0000313" key="4">
    <source>
        <dbReference type="Proteomes" id="UP000887575"/>
    </source>
</evidence>
<dbReference type="InterPro" id="IPR050991">
    <property type="entry name" value="ECM_Regulatory_Proteins"/>
</dbReference>
<evidence type="ECO:0000256" key="1">
    <source>
        <dbReference type="ARBA" id="ARBA00022737"/>
    </source>
</evidence>
<dbReference type="InterPro" id="IPR013783">
    <property type="entry name" value="Ig-like_fold"/>
</dbReference>
<dbReference type="SMART" id="SM00060">
    <property type="entry name" value="FN3"/>
    <property type="match status" value="2"/>
</dbReference>
<feature type="domain" description="Fibronectin type-III" evidence="3">
    <location>
        <begin position="13"/>
        <end position="108"/>
    </location>
</feature>
<dbReference type="CDD" id="cd00063">
    <property type="entry name" value="FN3"/>
    <property type="match status" value="2"/>
</dbReference>
<dbReference type="PROSITE" id="PS50060">
    <property type="entry name" value="MAM_2"/>
    <property type="match status" value="1"/>
</dbReference>
<reference evidence="5" key="1">
    <citation type="submission" date="2024-02" db="UniProtKB">
        <authorList>
            <consortium name="WormBaseParasite"/>
        </authorList>
    </citation>
    <scope>IDENTIFICATION</scope>
</reference>
<dbReference type="SMART" id="SM00137">
    <property type="entry name" value="MAM"/>
    <property type="match status" value="1"/>
</dbReference>
<evidence type="ECO:0000259" key="2">
    <source>
        <dbReference type="PROSITE" id="PS50060"/>
    </source>
</evidence>
<proteinExistence type="predicted"/>
<dbReference type="InterPro" id="IPR036116">
    <property type="entry name" value="FN3_sf"/>
</dbReference>
<evidence type="ECO:0008006" key="6">
    <source>
        <dbReference type="Google" id="ProtNLM"/>
    </source>
</evidence>
<protein>
    <recommendedName>
        <fullName evidence="6">Fibronectin type III domain protein</fullName>
    </recommendedName>
</protein>
<dbReference type="InterPro" id="IPR013320">
    <property type="entry name" value="ConA-like_dom_sf"/>
</dbReference>
<keyword evidence="1" id="KW-0677">Repeat</keyword>
<dbReference type="Gene3D" id="2.60.120.200">
    <property type="match status" value="2"/>
</dbReference>
<dbReference type="GO" id="GO:0016020">
    <property type="term" value="C:membrane"/>
    <property type="evidence" value="ECO:0007669"/>
    <property type="project" value="InterPro"/>
</dbReference>
<name>A0AAF3FA93_9BILA</name>
<dbReference type="WBParaSite" id="MBELARI_LOCUS3756.1">
    <property type="protein sequence ID" value="MBELARI_LOCUS3756.1"/>
    <property type="gene ID" value="MBELARI_LOCUS3756"/>
</dbReference>
<dbReference type="PANTHER" id="PTHR46708:SF2">
    <property type="entry name" value="FIBRONECTIN TYPE-III DOMAIN-CONTAINING PROTEIN"/>
    <property type="match status" value="1"/>
</dbReference>
<accession>A0AAF3FA93</accession>
<dbReference type="SUPFAM" id="SSF49265">
    <property type="entry name" value="Fibronectin type III"/>
    <property type="match status" value="2"/>
</dbReference>
<dbReference type="AlphaFoldDB" id="A0AAF3FA93"/>
<keyword evidence="4" id="KW-1185">Reference proteome</keyword>
<organism evidence="4 5">
    <name type="scientific">Mesorhabditis belari</name>
    <dbReference type="NCBI Taxonomy" id="2138241"/>
    <lineage>
        <taxon>Eukaryota</taxon>
        <taxon>Metazoa</taxon>
        <taxon>Ecdysozoa</taxon>
        <taxon>Nematoda</taxon>
        <taxon>Chromadorea</taxon>
        <taxon>Rhabditida</taxon>
        <taxon>Rhabditina</taxon>
        <taxon>Rhabditomorpha</taxon>
        <taxon>Rhabditoidea</taxon>
        <taxon>Rhabditidae</taxon>
        <taxon>Mesorhabditinae</taxon>
        <taxon>Mesorhabditis</taxon>
    </lineage>
</organism>
<dbReference type="PANTHER" id="PTHR46708">
    <property type="entry name" value="TENASCIN"/>
    <property type="match status" value="1"/>
</dbReference>
<dbReference type="InterPro" id="IPR000998">
    <property type="entry name" value="MAM_dom"/>
</dbReference>
<dbReference type="PROSITE" id="PS50853">
    <property type="entry name" value="FN3"/>
    <property type="match status" value="2"/>
</dbReference>
<dbReference type="InterPro" id="IPR048287">
    <property type="entry name" value="TSPN-like_N"/>
</dbReference>
<dbReference type="InterPro" id="IPR003961">
    <property type="entry name" value="FN3_dom"/>
</dbReference>
<dbReference type="Pfam" id="PF00629">
    <property type="entry name" value="MAM"/>
    <property type="match status" value="1"/>
</dbReference>
<dbReference type="Proteomes" id="UP000887575">
    <property type="component" value="Unassembled WGS sequence"/>
</dbReference>
<dbReference type="SUPFAM" id="SSF49899">
    <property type="entry name" value="Concanavalin A-like lectins/glucanases"/>
    <property type="match status" value="2"/>
</dbReference>